<evidence type="ECO:0000313" key="2">
    <source>
        <dbReference type="Proteomes" id="UP001058074"/>
    </source>
</evidence>
<sequence length="113" mass="12791">MKIYYLVSIIFFLMGLVLIIAPPNRNNGIGYKSPFAMKNEDTWKEANTFAGIMAICGSIIASAISFILTELFKSNQDFISKICALSTAIIIIVFVFYTEVHLRRIFDKEGNRK</sequence>
<organism evidence="1 2">
    <name type="scientific">Inconstantimicrobium mannanitabidum</name>
    <dbReference type="NCBI Taxonomy" id="1604901"/>
    <lineage>
        <taxon>Bacteria</taxon>
        <taxon>Bacillati</taxon>
        <taxon>Bacillota</taxon>
        <taxon>Clostridia</taxon>
        <taxon>Eubacteriales</taxon>
        <taxon>Clostridiaceae</taxon>
        <taxon>Inconstantimicrobium</taxon>
    </lineage>
</organism>
<dbReference type="EMBL" id="BROD01000001">
    <property type="protein sequence ID" value="GKX65899.1"/>
    <property type="molecule type" value="Genomic_DNA"/>
</dbReference>
<keyword evidence="2" id="KW-1185">Reference proteome</keyword>
<gene>
    <name evidence="1" type="ORF">rsdtw13_11570</name>
</gene>
<evidence type="ECO:0000313" key="1">
    <source>
        <dbReference type="EMBL" id="GKX65899.1"/>
    </source>
</evidence>
<name>A0ACB5RA41_9CLOT</name>
<proteinExistence type="predicted"/>
<comment type="caution">
    <text evidence="1">The sequence shown here is derived from an EMBL/GenBank/DDBJ whole genome shotgun (WGS) entry which is preliminary data.</text>
</comment>
<dbReference type="Proteomes" id="UP001058074">
    <property type="component" value="Unassembled WGS sequence"/>
</dbReference>
<reference evidence="1" key="1">
    <citation type="journal article" date="2025" name="Int. J. Syst. Evol. Microbiol.">
        <title>Inconstantimicrobium mannanitabidum sp. nov., a novel member of the family Clostridiaceae isolated from anoxic soil under the treatment of reductive soil disinfestation.</title>
        <authorList>
            <person name="Ueki A."/>
            <person name="Tonouchi A."/>
            <person name="Honma S."/>
            <person name="Kaku N."/>
            <person name="Ueki K."/>
        </authorList>
    </citation>
    <scope>NUCLEOTIDE SEQUENCE</scope>
    <source>
        <strain evidence="1">TW13</strain>
    </source>
</reference>
<protein>
    <submittedName>
        <fullName evidence="1">Uncharacterized protein</fullName>
    </submittedName>
</protein>
<accession>A0ACB5RA41</accession>